<dbReference type="Pfam" id="PF10342">
    <property type="entry name" value="Kre9_KNH"/>
    <property type="match status" value="1"/>
</dbReference>
<keyword evidence="2" id="KW-0812">Transmembrane</keyword>
<keyword evidence="2" id="KW-1133">Transmembrane helix</keyword>
<dbReference type="EMBL" id="UINC01138656">
    <property type="protein sequence ID" value="SVD24739.1"/>
    <property type="molecule type" value="Genomic_DNA"/>
</dbReference>
<organism evidence="4">
    <name type="scientific">marine metagenome</name>
    <dbReference type="NCBI Taxonomy" id="408172"/>
    <lineage>
        <taxon>unclassified sequences</taxon>
        <taxon>metagenomes</taxon>
        <taxon>ecological metagenomes</taxon>
    </lineage>
</organism>
<evidence type="ECO:0000313" key="4">
    <source>
        <dbReference type="EMBL" id="SVD24739.1"/>
    </source>
</evidence>
<proteinExistence type="predicted"/>
<feature type="transmembrane region" description="Helical" evidence="2">
    <location>
        <begin position="6"/>
        <end position="24"/>
    </location>
</feature>
<keyword evidence="2" id="KW-0472">Membrane</keyword>
<accession>A0A382TRN0</accession>
<dbReference type="InterPro" id="IPR018466">
    <property type="entry name" value="Kre9/Knh1-like_N"/>
</dbReference>
<dbReference type="AlphaFoldDB" id="A0A382TRN0"/>
<sequence length="248" mass="26432">MYNNSIINKYSVLFLISVLVYFLSCEDKSDRFGSVAIEITMSHPSNESGVAARVLSDDVTKITIMISGVDPVDVDVSPGTTVTQTIDGVPLGEQTVQIDLKNSSGTVLYTQTQTVTVEAGETSSPTFPADDFEAENVEITLTSPNGGESWDLGTTHNITWTTSHPSENVSIVLYKSGSVLQTISASTSGAGSYSWAIPSSYSASTDYKVRVSLVSDSETYDESDANFSLAVVPIIVVTSPNGGETWQL</sequence>
<protein>
    <recommendedName>
        <fullName evidence="3">Yeast cell wall synthesis Kre9/Knh1-like N-terminal domain-containing protein</fullName>
    </recommendedName>
</protein>
<reference evidence="4" key="1">
    <citation type="submission" date="2018-05" db="EMBL/GenBank/DDBJ databases">
        <authorList>
            <person name="Lanie J.A."/>
            <person name="Ng W.-L."/>
            <person name="Kazmierczak K.M."/>
            <person name="Andrzejewski T.M."/>
            <person name="Davidsen T.M."/>
            <person name="Wayne K.J."/>
            <person name="Tettelin H."/>
            <person name="Glass J.I."/>
            <person name="Rusch D."/>
            <person name="Podicherti R."/>
            <person name="Tsui H.-C.T."/>
            <person name="Winkler M.E."/>
        </authorList>
    </citation>
    <scope>NUCLEOTIDE SEQUENCE</scope>
</reference>
<name>A0A382TRN0_9ZZZZ</name>
<feature type="non-terminal residue" evidence="4">
    <location>
        <position position="248"/>
    </location>
</feature>
<gene>
    <name evidence="4" type="ORF">METZ01_LOCUS377593</name>
</gene>
<evidence type="ECO:0000256" key="2">
    <source>
        <dbReference type="SAM" id="Phobius"/>
    </source>
</evidence>
<evidence type="ECO:0000256" key="1">
    <source>
        <dbReference type="ARBA" id="ARBA00022729"/>
    </source>
</evidence>
<feature type="domain" description="Yeast cell wall synthesis Kre9/Knh1-like N-terminal" evidence="3">
    <location>
        <begin position="143"/>
        <end position="221"/>
    </location>
</feature>
<evidence type="ECO:0000259" key="3">
    <source>
        <dbReference type="Pfam" id="PF10342"/>
    </source>
</evidence>
<keyword evidence="1" id="KW-0732">Signal</keyword>